<evidence type="ECO:0000313" key="8">
    <source>
        <dbReference type="EMBL" id="VVE72951.1"/>
    </source>
</evidence>
<dbReference type="STRING" id="93220.A6P55_16095"/>
<dbReference type="SUPFAM" id="SSF51197">
    <property type="entry name" value="Clavaminate synthase-like"/>
    <property type="match status" value="1"/>
</dbReference>
<dbReference type="EMBL" id="UGSG01000001">
    <property type="protein sequence ID" value="SUA80515.1"/>
    <property type="molecule type" value="Genomic_DNA"/>
</dbReference>
<dbReference type="Proteomes" id="UP000254573">
    <property type="component" value="Unassembled WGS sequence"/>
</dbReference>
<dbReference type="EMBL" id="CABPSO010000022">
    <property type="protein sequence ID" value="VVE72951.1"/>
    <property type="molecule type" value="Genomic_DNA"/>
</dbReference>
<evidence type="ECO:0000313" key="10">
    <source>
        <dbReference type="Proteomes" id="UP000361468"/>
    </source>
</evidence>
<dbReference type="InterPro" id="IPR042098">
    <property type="entry name" value="TauD-like_sf"/>
</dbReference>
<evidence type="ECO:0000313" key="9">
    <source>
        <dbReference type="Proteomes" id="UP000254573"/>
    </source>
</evidence>
<evidence type="ECO:0000313" key="7">
    <source>
        <dbReference type="EMBL" id="SUA80515.1"/>
    </source>
</evidence>
<keyword evidence="3 7" id="KW-0223">Dioxygenase</keyword>
<comment type="similarity">
    <text evidence="1">Belongs to the TfdA dioxygenase family.</text>
</comment>
<dbReference type="Gene3D" id="3.60.130.10">
    <property type="entry name" value="Clavaminate synthase-like"/>
    <property type="match status" value="1"/>
</dbReference>
<dbReference type="PANTHER" id="PTHR43779:SF3">
    <property type="entry name" value="(3R)-3-[(CARBOXYMETHYL)AMINO]FATTY ACID OXYGENASE_DECARBOXYLASE"/>
    <property type="match status" value="1"/>
</dbReference>
<evidence type="ECO:0000256" key="1">
    <source>
        <dbReference type="ARBA" id="ARBA00005896"/>
    </source>
</evidence>
<reference evidence="7 9" key="1">
    <citation type="submission" date="2018-06" db="EMBL/GenBank/DDBJ databases">
        <authorList>
            <consortium name="Pathogen Informatics"/>
            <person name="Doyle S."/>
        </authorList>
    </citation>
    <scope>NUCLEOTIDE SEQUENCE [LARGE SCALE GENOMIC DNA]</scope>
    <source>
        <strain evidence="7 9">NCTC13160</strain>
    </source>
</reference>
<gene>
    <name evidence="7" type="primary">tfdA</name>
    <name evidence="7" type="ORF">NCTC13160_03783</name>
    <name evidence="8" type="ORF">PPN31119_04455</name>
</gene>
<dbReference type="InterPro" id="IPR003819">
    <property type="entry name" value="TauD/TfdA-like"/>
</dbReference>
<evidence type="ECO:0000256" key="2">
    <source>
        <dbReference type="ARBA" id="ARBA00022723"/>
    </source>
</evidence>
<dbReference type="KEGG" id="ppnm:LV28_19165"/>
<evidence type="ECO:0000256" key="5">
    <source>
        <dbReference type="ARBA" id="ARBA00023004"/>
    </source>
</evidence>
<dbReference type="PANTHER" id="PTHR43779">
    <property type="entry name" value="DIOXYGENASE RV0097-RELATED"/>
    <property type="match status" value="1"/>
</dbReference>
<keyword evidence="2" id="KW-0479">Metal-binding</keyword>
<organism evidence="7 9">
    <name type="scientific">Pandoraea pnomenusa</name>
    <dbReference type="NCBI Taxonomy" id="93220"/>
    <lineage>
        <taxon>Bacteria</taxon>
        <taxon>Pseudomonadati</taxon>
        <taxon>Pseudomonadota</taxon>
        <taxon>Betaproteobacteria</taxon>
        <taxon>Burkholderiales</taxon>
        <taxon>Burkholderiaceae</taxon>
        <taxon>Pandoraea</taxon>
    </lineage>
</organism>
<name>A0A378YTL9_9BURK</name>
<evidence type="ECO:0000259" key="6">
    <source>
        <dbReference type="Pfam" id="PF02668"/>
    </source>
</evidence>
<evidence type="ECO:0000256" key="4">
    <source>
        <dbReference type="ARBA" id="ARBA00023002"/>
    </source>
</evidence>
<dbReference type="GO" id="GO:0016706">
    <property type="term" value="F:2-oxoglutarate-dependent dioxygenase activity"/>
    <property type="evidence" value="ECO:0007669"/>
    <property type="project" value="UniProtKB-ARBA"/>
</dbReference>
<keyword evidence="5" id="KW-0408">Iron</keyword>
<dbReference type="OrthoDB" id="581608at2"/>
<dbReference type="Proteomes" id="UP000361468">
    <property type="component" value="Unassembled WGS sequence"/>
</dbReference>
<dbReference type="InterPro" id="IPR051178">
    <property type="entry name" value="TfdA_dioxygenase"/>
</dbReference>
<sequence>MLIEPLGHPGREFGAVIHDLRPEELRTEATIAMLNDALARYAVVGVRGMPLDDEAQLALADRFGPIHQSILDASRRRLADRRLNDVGNIDVKGNLKDATAPAYGDSNLLWHSDLTFLARPARITLLSARALPPEPPPTEYVDMRAAWDALPSDRKALLASLEVEHSVLVQRAKCGFTDFTDEERRQAPAVRHALVRQHPVSGRRSLYLSSSASHIAGWPLDQGRTLIEELLEHATQPAFLLSYAWHANDLLLWDNSVTMHRATPFESTEHRRELRWTAVVEAA</sequence>
<proteinExistence type="inferred from homology"/>
<keyword evidence="10" id="KW-1185">Reference proteome</keyword>
<dbReference type="AlphaFoldDB" id="A0A378YTL9"/>
<dbReference type="RefSeq" id="WP_048806526.1">
    <property type="nucleotide sequence ID" value="NZ_CABPSO010000022.1"/>
</dbReference>
<evidence type="ECO:0000256" key="3">
    <source>
        <dbReference type="ARBA" id="ARBA00022964"/>
    </source>
</evidence>
<feature type="domain" description="TauD/TfdA-like" evidence="6">
    <location>
        <begin position="4"/>
        <end position="275"/>
    </location>
</feature>
<dbReference type="Pfam" id="PF02668">
    <property type="entry name" value="TauD"/>
    <property type="match status" value="1"/>
</dbReference>
<reference evidence="8 10" key="2">
    <citation type="submission" date="2019-08" db="EMBL/GenBank/DDBJ databases">
        <authorList>
            <person name="Peeters C."/>
        </authorList>
    </citation>
    <scope>NUCLEOTIDE SEQUENCE [LARGE SCALE GENOMIC DNA]</scope>
    <source>
        <strain evidence="8 10">LMG 31119</strain>
    </source>
</reference>
<dbReference type="EC" id="1.14.11.-" evidence="7"/>
<dbReference type="GO" id="GO:0046872">
    <property type="term" value="F:metal ion binding"/>
    <property type="evidence" value="ECO:0007669"/>
    <property type="project" value="UniProtKB-KW"/>
</dbReference>
<keyword evidence="4 7" id="KW-0560">Oxidoreductase</keyword>
<dbReference type="SMR" id="A0A378YTL9"/>
<protein>
    <submittedName>
        <fullName evidence="7">Alpha-ketoglutarate-dependent 2,4-dichlorophenoxyacetate dioxygenase</fullName>
        <ecNumber evidence="7">1.14.11.-</ecNumber>
    </submittedName>
</protein>
<accession>A0A378YTL9</accession>